<dbReference type="Gene3D" id="3.40.1550.10">
    <property type="entry name" value="CheC-like"/>
    <property type="match status" value="1"/>
</dbReference>
<evidence type="ECO:0000313" key="3">
    <source>
        <dbReference type="EMBL" id="TYP00225.1"/>
    </source>
</evidence>
<comment type="caution">
    <text evidence="3">The sequence shown here is derived from an EMBL/GenBank/DDBJ whole genome shotgun (WGS) entry which is preliminary data.</text>
</comment>
<dbReference type="Proteomes" id="UP000324159">
    <property type="component" value="Unassembled WGS sequence"/>
</dbReference>
<dbReference type="CDD" id="cd17906">
    <property type="entry name" value="CheX"/>
    <property type="match status" value="1"/>
</dbReference>
<dbReference type="EMBL" id="VNIB01000001">
    <property type="protein sequence ID" value="TYP00225.1"/>
    <property type="molecule type" value="Genomic_DNA"/>
</dbReference>
<keyword evidence="1" id="KW-0145">Chemotaxis</keyword>
<evidence type="ECO:0000313" key="4">
    <source>
        <dbReference type="Proteomes" id="UP000324159"/>
    </source>
</evidence>
<feature type="domain" description="Chemotaxis phosphatase CheX-like" evidence="2">
    <location>
        <begin position="41"/>
        <end position="136"/>
    </location>
</feature>
<dbReference type="RefSeq" id="WP_148894412.1">
    <property type="nucleotide sequence ID" value="NZ_VNIB01000001.1"/>
</dbReference>
<organism evidence="3 4">
    <name type="scientific">Geothermobacter ehrlichii</name>
    <dbReference type="NCBI Taxonomy" id="213224"/>
    <lineage>
        <taxon>Bacteria</taxon>
        <taxon>Pseudomonadati</taxon>
        <taxon>Thermodesulfobacteriota</taxon>
        <taxon>Desulfuromonadia</taxon>
        <taxon>Desulfuromonadales</taxon>
        <taxon>Geothermobacteraceae</taxon>
        <taxon>Geothermobacter</taxon>
    </lineage>
</organism>
<dbReference type="PANTHER" id="PTHR39452">
    <property type="entry name" value="CHEY-P PHOSPHATASE CHEX"/>
    <property type="match status" value="1"/>
</dbReference>
<dbReference type="PANTHER" id="PTHR39452:SF1">
    <property type="entry name" value="CHEY-P PHOSPHATASE CHEX"/>
    <property type="match status" value="1"/>
</dbReference>
<protein>
    <submittedName>
        <fullName evidence="3">Chemotaxis protein CheX</fullName>
    </submittedName>
</protein>
<evidence type="ECO:0000259" key="2">
    <source>
        <dbReference type="Pfam" id="PF13690"/>
    </source>
</evidence>
<dbReference type="OrthoDB" id="9790435at2"/>
<gene>
    <name evidence="3" type="ORF">EDC39_101386</name>
</gene>
<dbReference type="Pfam" id="PF13690">
    <property type="entry name" value="CheX"/>
    <property type="match status" value="1"/>
</dbReference>
<accession>A0A5D3WNW5</accession>
<sequence>MDYRKFIIDGTREIFETMLMAEVSPGQQKDVQPEEFERDLTSMVGMAGACRGMLAIHCPKPIALAITGALLGIELDDVCEDVFDAMGEMANMIAGNVKAVLCNKGLDVSLSIPSVVSGPDFQVDSLVEGSRTVVAFDTQGGEFLVELRLEETAVAA</sequence>
<name>A0A5D3WNW5_9BACT</name>
<dbReference type="InterPro" id="IPR028051">
    <property type="entry name" value="CheX-like_dom"/>
</dbReference>
<dbReference type="GO" id="GO:0006935">
    <property type="term" value="P:chemotaxis"/>
    <property type="evidence" value="ECO:0007669"/>
    <property type="project" value="UniProtKB-KW"/>
</dbReference>
<keyword evidence="4" id="KW-1185">Reference proteome</keyword>
<dbReference type="InterPro" id="IPR038756">
    <property type="entry name" value="CheX-like"/>
</dbReference>
<reference evidence="3 4" key="1">
    <citation type="submission" date="2019-07" db="EMBL/GenBank/DDBJ databases">
        <title>Genomic Encyclopedia of Type Strains, Phase IV (KMG-IV): sequencing the most valuable type-strain genomes for metagenomic binning, comparative biology and taxonomic classification.</title>
        <authorList>
            <person name="Goeker M."/>
        </authorList>
    </citation>
    <scope>NUCLEOTIDE SEQUENCE [LARGE SCALE GENOMIC DNA]</scope>
    <source>
        <strain evidence="3 4">SS015</strain>
    </source>
</reference>
<dbReference type="InterPro" id="IPR028976">
    <property type="entry name" value="CheC-like_sf"/>
</dbReference>
<evidence type="ECO:0000256" key="1">
    <source>
        <dbReference type="ARBA" id="ARBA00022500"/>
    </source>
</evidence>
<proteinExistence type="predicted"/>
<dbReference type="AlphaFoldDB" id="A0A5D3WNW5"/>
<dbReference type="SUPFAM" id="SSF103039">
    <property type="entry name" value="CheC-like"/>
    <property type="match status" value="1"/>
</dbReference>